<reference evidence="2 3" key="1">
    <citation type="journal article" date="2019" name="Nat. Ecol. Evol.">
        <title>Megaphylogeny resolves global patterns of mushroom evolution.</title>
        <authorList>
            <person name="Varga T."/>
            <person name="Krizsan K."/>
            <person name="Foldi C."/>
            <person name="Dima B."/>
            <person name="Sanchez-Garcia M."/>
            <person name="Sanchez-Ramirez S."/>
            <person name="Szollosi G.J."/>
            <person name="Szarkandi J.G."/>
            <person name="Papp V."/>
            <person name="Albert L."/>
            <person name="Andreopoulos W."/>
            <person name="Angelini C."/>
            <person name="Antonin V."/>
            <person name="Barry K.W."/>
            <person name="Bougher N.L."/>
            <person name="Buchanan P."/>
            <person name="Buyck B."/>
            <person name="Bense V."/>
            <person name="Catcheside P."/>
            <person name="Chovatia M."/>
            <person name="Cooper J."/>
            <person name="Damon W."/>
            <person name="Desjardin D."/>
            <person name="Finy P."/>
            <person name="Geml J."/>
            <person name="Haridas S."/>
            <person name="Hughes K."/>
            <person name="Justo A."/>
            <person name="Karasinski D."/>
            <person name="Kautmanova I."/>
            <person name="Kiss B."/>
            <person name="Kocsube S."/>
            <person name="Kotiranta H."/>
            <person name="LaButti K.M."/>
            <person name="Lechner B.E."/>
            <person name="Liimatainen K."/>
            <person name="Lipzen A."/>
            <person name="Lukacs Z."/>
            <person name="Mihaltcheva S."/>
            <person name="Morgado L.N."/>
            <person name="Niskanen T."/>
            <person name="Noordeloos M.E."/>
            <person name="Ohm R.A."/>
            <person name="Ortiz-Santana B."/>
            <person name="Ovrebo C."/>
            <person name="Racz N."/>
            <person name="Riley R."/>
            <person name="Savchenko A."/>
            <person name="Shiryaev A."/>
            <person name="Soop K."/>
            <person name="Spirin V."/>
            <person name="Szebenyi C."/>
            <person name="Tomsovsky M."/>
            <person name="Tulloss R.E."/>
            <person name="Uehling J."/>
            <person name="Grigoriev I.V."/>
            <person name="Vagvolgyi C."/>
            <person name="Papp T."/>
            <person name="Martin F.M."/>
            <person name="Miettinen O."/>
            <person name="Hibbett D.S."/>
            <person name="Nagy L.G."/>
        </authorList>
    </citation>
    <scope>NUCLEOTIDE SEQUENCE [LARGE SCALE GENOMIC DNA]</scope>
    <source>
        <strain evidence="2 3">CBS 962.96</strain>
    </source>
</reference>
<organism evidence="2 3">
    <name type="scientific">Dendrothele bispora (strain CBS 962.96)</name>
    <dbReference type="NCBI Taxonomy" id="1314807"/>
    <lineage>
        <taxon>Eukaryota</taxon>
        <taxon>Fungi</taxon>
        <taxon>Dikarya</taxon>
        <taxon>Basidiomycota</taxon>
        <taxon>Agaricomycotina</taxon>
        <taxon>Agaricomycetes</taxon>
        <taxon>Agaricomycetidae</taxon>
        <taxon>Agaricales</taxon>
        <taxon>Agaricales incertae sedis</taxon>
        <taxon>Dendrothele</taxon>
    </lineage>
</organism>
<protein>
    <submittedName>
        <fullName evidence="2">Uncharacterized protein</fullName>
    </submittedName>
</protein>
<feature type="compositionally biased region" description="Basic and acidic residues" evidence="1">
    <location>
        <begin position="315"/>
        <end position="327"/>
    </location>
</feature>
<gene>
    <name evidence="2" type="ORF">K435DRAFT_792807</name>
</gene>
<evidence type="ECO:0000313" key="2">
    <source>
        <dbReference type="EMBL" id="THV02142.1"/>
    </source>
</evidence>
<name>A0A4S8MHX0_DENBC</name>
<accession>A0A4S8MHX0</accession>
<feature type="region of interest" description="Disordered" evidence="1">
    <location>
        <begin position="304"/>
        <end position="327"/>
    </location>
</feature>
<dbReference type="EMBL" id="ML179080">
    <property type="protein sequence ID" value="THV02142.1"/>
    <property type="molecule type" value="Genomic_DNA"/>
</dbReference>
<evidence type="ECO:0000256" key="1">
    <source>
        <dbReference type="SAM" id="MobiDB-lite"/>
    </source>
</evidence>
<proteinExistence type="predicted"/>
<sequence>MSTSDMEIDPVLDISDVQALLYPLSDTRLAKLSKGANSVGTTDGPVANEKPLVTLKNATIELGADQAYYLSLGDQRLELSFLSCPRSVGAYNNSPDGNVVFESYRNPLEAPDGITIESSSVQGASLKKVNIGDTEWSVLPISEEDRVLAVNIFNAINEKFEVFAKSKDIKFKGNPNGPASSMFIFTKRSVLIPNTAVLDEGRASDYPDPFGVLSRLGPEADMKFNRIPEVLLMDHAKKDTKPMSFHDLHLLGSSTVLQLIVSPRAYVYKGELGWDFRLVCVKVLGKKDLAVALSPSKSVQKRRQVFLDDDDDDNEIGHRDSRPRLSN</sequence>
<dbReference type="Proteomes" id="UP000297245">
    <property type="component" value="Unassembled WGS sequence"/>
</dbReference>
<dbReference type="AlphaFoldDB" id="A0A4S8MHX0"/>
<dbReference type="OrthoDB" id="3045894at2759"/>
<keyword evidence="3" id="KW-1185">Reference proteome</keyword>
<evidence type="ECO:0000313" key="3">
    <source>
        <dbReference type="Proteomes" id="UP000297245"/>
    </source>
</evidence>